<dbReference type="Gene3D" id="3.90.1430.10">
    <property type="entry name" value="Yeast translation eEF2 (G' domain)"/>
    <property type="match status" value="1"/>
</dbReference>
<dbReference type="Gene3D" id="3.30.70.240">
    <property type="match status" value="1"/>
</dbReference>
<dbReference type="InterPro" id="IPR041095">
    <property type="entry name" value="EFG_II"/>
</dbReference>
<dbReference type="FunFam" id="3.30.230.10:FF:000006">
    <property type="entry name" value="Translation elongation factor 2"/>
    <property type="match status" value="1"/>
</dbReference>
<dbReference type="Pfam" id="PF00679">
    <property type="entry name" value="EFG_C"/>
    <property type="match status" value="1"/>
</dbReference>
<dbReference type="SUPFAM" id="SSF52540">
    <property type="entry name" value="P-loop containing nucleoside triphosphate hydrolases"/>
    <property type="match status" value="1"/>
</dbReference>
<dbReference type="InterPro" id="IPR035647">
    <property type="entry name" value="EFG_III/V"/>
</dbReference>
<dbReference type="Pfam" id="PF14492">
    <property type="entry name" value="EFG_III"/>
    <property type="match status" value="1"/>
</dbReference>
<dbReference type="AlphaFoldDB" id="A0A8C1XDL2"/>
<evidence type="ECO:0000256" key="2">
    <source>
        <dbReference type="ARBA" id="ARBA00022490"/>
    </source>
</evidence>
<dbReference type="InterPro" id="IPR005517">
    <property type="entry name" value="Transl_elong_EFG/EF2_IV"/>
</dbReference>
<dbReference type="NCBIfam" id="TIGR00231">
    <property type="entry name" value="small_GTP"/>
    <property type="match status" value="1"/>
</dbReference>
<dbReference type="FunFam" id="3.30.70.870:FF:000002">
    <property type="entry name" value="Translation elongation factor 2"/>
    <property type="match status" value="1"/>
</dbReference>
<accession>A0A8C1XDL2</accession>
<dbReference type="CDD" id="cd01885">
    <property type="entry name" value="EF2"/>
    <property type="match status" value="1"/>
</dbReference>
<dbReference type="CDD" id="cd01681">
    <property type="entry name" value="aeEF2_snRNP_like_IV"/>
    <property type="match status" value="1"/>
</dbReference>
<keyword evidence="3" id="KW-0547">Nucleotide-binding</keyword>
<reference evidence="9" key="1">
    <citation type="submission" date="2025-08" db="UniProtKB">
        <authorList>
            <consortium name="Ensembl"/>
        </authorList>
    </citation>
    <scope>IDENTIFICATION</scope>
</reference>
<name>A0A8C1XDL2_CYPCA</name>
<evidence type="ECO:0000256" key="7">
    <source>
        <dbReference type="ARBA" id="ARBA00049117"/>
    </source>
</evidence>
<proteinExistence type="predicted"/>
<evidence type="ECO:0000256" key="4">
    <source>
        <dbReference type="ARBA" id="ARBA00022768"/>
    </source>
</evidence>
<keyword evidence="2" id="KW-0963">Cytoplasm</keyword>
<keyword evidence="4" id="KW-0251">Elongation factor</keyword>
<dbReference type="Pfam" id="PF03764">
    <property type="entry name" value="EFG_IV"/>
    <property type="match status" value="1"/>
</dbReference>
<dbReference type="Ensembl" id="ENSCCRT00015082109.1">
    <property type="protein sequence ID" value="ENSCCRP00015079505.1"/>
    <property type="gene ID" value="ENSCCRG00015032181.1"/>
</dbReference>
<dbReference type="GO" id="GO:0003924">
    <property type="term" value="F:GTPase activity"/>
    <property type="evidence" value="ECO:0007669"/>
    <property type="project" value="InterPro"/>
</dbReference>
<dbReference type="CDD" id="cd16261">
    <property type="entry name" value="EF2_snRNP_III"/>
    <property type="match status" value="1"/>
</dbReference>
<dbReference type="InterPro" id="IPR014721">
    <property type="entry name" value="Ribsml_uS5_D2-typ_fold_subgr"/>
</dbReference>
<dbReference type="PANTHER" id="PTHR42908">
    <property type="entry name" value="TRANSLATION ELONGATION FACTOR-RELATED"/>
    <property type="match status" value="1"/>
</dbReference>
<dbReference type="InterPro" id="IPR005225">
    <property type="entry name" value="Small_GTP-bd"/>
</dbReference>
<dbReference type="GO" id="GO:0003746">
    <property type="term" value="F:translation elongation factor activity"/>
    <property type="evidence" value="ECO:0007669"/>
    <property type="project" value="UniProtKB-KW"/>
</dbReference>
<sequence length="833" mass="92602">MCLFQVNFTVDQIRAIMDKKSNIRNMSVIAHVDHGKSTLTDSLVSKAGIIASARAGETRFTDTRKDEQERCITIKSTAISMFYELAENDLAFIKQCKDGSGFLINLIDSPGHVDFSSEVTAALRVTDGALVVVDCVSGVCVQTETVLRQAIAERIKPVLMMNKMDRALLELQLEPEELYQTFQRIVENVNVIISTYGEDEGGPMGNIMIDPMIGTVGFGSGLHGWAFTLKQFAEMYVAKFAAKGEGQLSPAERCKKCNSLFDPPVITPHFLNPQVFDAIMNFKKDEAAKLIEKLDIKLDTEDKDKEGKPLLKAVMRRWLPAGEALLQMITIHLPSPVTAQRYRCELLYEGPGDDEAAMGIKNCDPKAPLMMYISKMVPTTDKGRFYAFGRVFSGVVSTGQKVRIMGPNFSPGKKEDLYLKPIQRTILMMGRYVEPIEDVPCGNIVGLVGVDQFLVKTGTITTFEQAHNMRVMKFSVSPVVRVAVEAKNPADLPKLVEGLKRLAKSDPMVQCIIEESGEHIIAGAGELHLEICLKDLEEDHAGIPLKKSDPVVSYRETVSEESGQMCLSKSPNKHNRLYMKARPLPDGLAEDIDKGDVTSRQELKARARYLADKYEWEVTEARKIWCFGPDGTGPNLLVDVTKGVQYLNEIKDSVVAGFQWATKEGVLCEENMRAVRFDVHDVTLHTDAIHRGGGQIIPTARRVLYACQLTAEPRLMEPVYLVEIQCPEQVVGGIYGVLNRKRGHVFEESQVMGTPMFIVKAFLPVNESFGFTADLRSNTGGQAFPQCVFDHWQILQGDPKDPATKPFQVVAETRKRKGLKEGIPALDNFLDKL</sequence>
<dbReference type="Pfam" id="PF00009">
    <property type="entry name" value="GTP_EFTU"/>
    <property type="match status" value="1"/>
</dbReference>
<dbReference type="GO" id="GO:0005525">
    <property type="term" value="F:GTP binding"/>
    <property type="evidence" value="ECO:0007669"/>
    <property type="project" value="UniProtKB-KW"/>
</dbReference>
<protein>
    <submittedName>
        <fullName evidence="9">Eukaryotic translation elongation factor 2b</fullName>
    </submittedName>
</protein>
<feature type="domain" description="Tr-type G" evidence="8">
    <location>
        <begin position="21"/>
        <end position="337"/>
    </location>
</feature>
<dbReference type="PROSITE" id="PS00301">
    <property type="entry name" value="G_TR_1"/>
    <property type="match status" value="1"/>
</dbReference>
<dbReference type="InterPro" id="IPR009000">
    <property type="entry name" value="Transl_B-barrel_sf"/>
</dbReference>
<dbReference type="GO" id="GO:0043022">
    <property type="term" value="F:ribosome binding"/>
    <property type="evidence" value="ECO:0007669"/>
    <property type="project" value="TreeGrafter"/>
</dbReference>
<comment type="subcellular location">
    <subcellularLocation>
        <location evidence="1">Cytoplasm</location>
    </subcellularLocation>
</comment>
<dbReference type="SMART" id="SM00838">
    <property type="entry name" value="EFG_C"/>
    <property type="match status" value="1"/>
</dbReference>
<dbReference type="FunFam" id="3.40.50.300:FF:000058">
    <property type="entry name" value="Translation elongation factor 2"/>
    <property type="match status" value="1"/>
</dbReference>
<dbReference type="InterPro" id="IPR020568">
    <property type="entry name" value="Ribosomal_Su5_D2-typ_SF"/>
</dbReference>
<dbReference type="InterPro" id="IPR000795">
    <property type="entry name" value="T_Tr_GTP-bd_dom"/>
</dbReference>
<dbReference type="SUPFAM" id="SSF54211">
    <property type="entry name" value="Ribosomal protein S5 domain 2-like"/>
    <property type="match status" value="1"/>
</dbReference>
<dbReference type="PRINTS" id="PR00315">
    <property type="entry name" value="ELONGATNFCT"/>
</dbReference>
<dbReference type="Pfam" id="PF03144">
    <property type="entry name" value="GTP_EFTU_D2"/>
    <property type="match status" value="1"/>
</dbReference>
<dbReference type="InterPro" id="IPR031157">
    <property type="entry name" value="G_TR_CS"/>
</dbReference>
<dbReference type="CDD" id="cd03700">
    <property type="entry name" value="EF2_snRNP_like_II"/>
    <property type="match status" value="1"/>
</dbReference>
<dbReference type="FunFam" id="2.40.30.10:FF:000010">
    <property type="entry name" value="Translation elongation factor 2"/>
    <property type="match status" value="1"/>
</dbReference>
<evidence type="ECO:0000313" key="10">
    <source>
        <dbReference type="Proteomes" id="UP000694700"/>
    </source>
</evidence>
<keyword evidence="5" id="KW-0648">Protein biosynthesis</keyword>
<dbReference type="GO" id="GO:0005829">
    <property type="term" value="C:cytosol"/>
    <property type="evidence" value="ECO:0007669"/>
    <property type="project" value="TreeGrafter"/>
</dbReference>
<evidence type="ECO:0000256" key="3">
    <source>
        <dbReference type="ARBA" id="ARBA00022741"/>
    </source>
</evidence>
<dbReference type="InterPro" id="IPR027417">
    <property type="entry name" value="P-loop_NTPase"/>
</dbReference>
<evidence type="ECO:0000256" key="6">
    <source>
        <dbReference type="ARBA" id="ARBA00023134"/>
    </source>
</evidence>
<keyword evidence="6" id="KW-0342">GTP-binding</keyword>
<organism evidence="9 10">
    <name type="scientific">Cyprinus carpio</name>
    <name type="common">Common carp</name>
    <dbReference type="NCBI Taxonomy" id="7962"/>
    <lineage>
        <taxon>Eukaryota</taxon>
        <taxon>Metazoa</taxon>
        <taxon>Chordata</taxon>
        <taxon>Craniata</taxon>
        <taxon>Vertebrata</taxon>
        <taxon>Euteleostomi</taxon>
        <taxon>Actinopterygii</taxon>
        <taxon>Neopterygii</taxon>
        <taxon>Teleostei</taxon>
        <taxon>Ostariophysi</taxon>
        <taxon>Cypriniformes</taxon>
        <taxon>Cyprinidae</taxon>
        <taxon>Cyprininae</taxon>
        <taxon>Cyprinus</taxon>
    </lineage>
</organism>
<dbReference type="Gene3D" id="3.40.50.300">
    <property type="entry name" value="P-loop containing nucleotide triphosphate hydrolases"/>
    <property type="match status" value="1"/>
</dbReference>
<dbReference type="GO" id="GO:1990904">
    <property type="term" value="C:ribonucleoprotein complex"/>
    <property type="evidence" value="ECO:0007669"/>
    <property type="project" value="TreeGrafter"/>
</dbReference>
<comment type="catalytic activity">
    <reaction evidence="7">
        <text>GTP + H2O = GDP + phosphate + H(+)</text>
        <dbReference type="Rhea" id="RHEA:19669"/>
        <dbReference type="ChEBI" id="CHEBI:15377"/>
        <dbReference type="ChEBI" id="CHEBI:15378"/>
        <dbReference type="ChEBI" id="CHEBI:37565"/>
        <dbReference type="ChEBI" id="CHEBI:43474"/>
        <dbReference type="ChEBI" id="CHEBI:58189"/>
    </reaction>
    <physiologicalReaction direction="left-to-right" evidence="7">
        <dbReference type="Rhea" id="RHEA:19670"/>
    </physiologicalReaction>
</comment>
<dbReference type="FunFam" id="3.30.70.240:FF:000003">
    <property type="entry name" value="Translation elongation factor 2"/>
    <property type="match status" value="1"/>
</dbReference>
<gene>
    <name evidence="9" type="primary">LOC109105659</name>
</gene>
<dbReference type="CDD" id="cd04096">
    <property type="entry name" value="eEF2_snRNP_like_C"/>
    <property type="match status" value="1"/>
</dbReference>
<dbReference type="Gene3D" id="2.40.30.10">
    <property type="entry name" value="Translation factors"/>
    <property type="match status" value="1"/>
</dbReference>
<dbReference type="Proteomes" id="UP000694700">
    <property type="component" value="Unplaced"/>
</dbReference>
<dbReference type="Gene3D" id="3.30.230.10">
    <property type="match status" value="1"/>
</dbReference>
<dbReference type="PANTHER" id="PTHR42908:SF29">
    <property type="entry name" value="ELONGATION FACTOR 2B-RELATED"/>
    <property type="match status" value="1"/>
</dbReference>
<dbReference type="InterPro" id="IPR000640">
    <property type="entry name" value="EFG_V-like"/>
</dbReference>
<dbReference type="SUPFAM" id="SSF50447">
    <property type="entry name" value="Translation proteins"/>
    <property type="match status" value="1"/>
</dbReference>
<evidence type="ECO:0000259" key="8">
    <source>
        <dbReference type="PROSITE" id="PS51722"/>
    </source>
</evidence>
<dbReference type="SUPFAM" id="SSF54980">
    <property type="entry name" value="EF-G C-terminal domain-like"/>
    <property type="match status" value="2"/>
</dbReference>
<evidence type="ECO:0000313" key="9">
    <source>
        <dbReference type="Ensembl" id="ENSCCRP00015079505.1"/>
    </source>
</evidence>
<dbReference type="Gene3D" id="3.30.70.870">
    <property type="entry name" value="Elongation Factor G (Translational Gtpase), domain 3"/>
    <property type="match status" value="1"/>
</dbReference>
<dbReference type="InterPro" id="IPR004161">
    <property type="entry name" value="EFTu-like_2"/>
</dbReference>
<dbReference type="PROSITE" id="PS51722">
    <property type="entry name" value="G_TR_2"/>
    <property type="match status" value="1"/>
</dbReference>
<evidence type="ECO:0000256" key="5">
    <source>
        <dbReference type="ARBA" id="ARBA00022917"/>
    </source>
</evidence>
<dbReference type="SMART" id="SM00889">
    <property type="entry name" value="EFG_IV"/>
    <property type="match status" value="1"/>
</dbReference>
<evidence type="ECO:0000256" key="1">
    <source>
        <dbReference type="ARBA" id="ARBA00004496"/>
    </source>
</evidence>